<dbReference type="PANTHER" id="PTHR43433:SF5">
    <property type="entry name" value="AB HYDROLASE-1 DOMAIN-CONTAINING PROTEIN"/>
    <property type="match status" value="1"/>
</dbReference>
<dbReference type="GO" id="GO:0016787">
    <property type="term" value="F:hydrolase activity"/>
    <property type="evidence" value="ECO:0007669"/>
    <property type="project" value="UniProtKB-KW"/>
</dbReference>
<reference evidence="3" key="1">
    <citation type="journal article" date="2019" name="Int. J. Syst. Evol. Microbiol.">
        <title>The Global Catalogue of Microorganisms (GCM) 10K type strain sequencing project: providing services to taxonomists for standard genome sequencing and annotation.</title>
        <authorList>
            <consortium name="The Broad Institute Genomics Platform"/>
            <consortium name="The Broad Institute Genome Sequencing Center for Infectious Disease"/>
            <person name="Wu L."/>
            <person name="Ma J."/>
        </authorList>
    </citation>
    <scope>NUCLEOTIDE SEQUENCE [LARGE SCALE GENOMIC DNA]</scope>
    <source>
        <strain evidence="3">KCTC 42423</strain>
    </source>
</reference>
<dbReference type="EMBL" id="JBHULX010000022">
    <property type="protein sequence ID" value="MFD2591747.1"/>
    <property type="molecule type" value="Genomic_DNA"/>
</dbReference>
<dbReference type="Proteomes" id="UP001597459">
    <property type="component" value="Unassembled WGS sequence"/>
</dbReference>
<proteinExistence type="predicted"/>
<evidence type="ECO:0000313" key="2">
    <source>
        <dbReference type="EMBL" id="MFD2591747.1"/>
    </source>
</evidence>
<dbReference type="Gene3D" id="3.40.50.1820">
    <property type="entry name" value="alpha/beta hydrolase"/>
    <property type="match status" value="1"/>
</dbReference>
<organism evidence="2 3">
    <name type="scientific">Aquimarina hainanensis</name>
    <dbReference type="NCBI Taxonomy" id="1578017"/>
    <lineage>
        <taxon>Bacteria</taxon>
        <taxon>Pseudomonadati</taxon>
        <taxon>Bacteroidota</taxon>
        <taxon>Flavobacteriia</taxon>
        <taxon>Flavobacteriales</taxon>
        <taxon>Flavobacteriaceae</taxon>
        <taxon>Aquimarina</taxon>
    </lineage>
</organism>
<comment type="caution">
    <text evidence="2">The sequence shown here is derived from an EMBL/GenBank/DDBJ whole genome shotgun (WGS) entry which is preliminary data.</text>
</comment>
<dbReference type="Pfam" id="PF00561">
    <property type="entry name" value="Abhydrolase_1"/>
    <property type="match status" value="1"/>
</dbReference>
<dbReference type="PANTHER" id="PTHR43433">
    <property type="entry name" value="HYDROLASE, ALPHA/BETA FOLD FAMILY PROTEIN"/>
    <property type="match status" value="1"/>
</dbReference>
<accession>A0ABW5N9M1</accession>
<gene>
    <name evidence="2" type="ORF">ACFSTE_12985</name>
</gene>
<dbReference type="PRINTS" id="PR00111">
    <property type="entry name" value="ABHYDROLASE"/>
</dbReference>
<evidence type="ECO:0000313" key="3">
    <source>
        <dbReference type="Proteomes" id="UP001597459"/>
    </source>
</evidence>
<keyword evidence="3" id="KW-1185">Reference proteome</keyword>
<feature type="domain" description="AB hydrolase-1" evidence="1">
    <location>
        <begin position="62"/>
        <end position="174"/>
    </location>
</feature>
<protein>
    <submittedName>
        <fullName evidence="2">Alpha/beta fold hydrolase</fullName>
    </submittedName>
</protein>
<dbReference type="InterPro" id="IPR050471">
    <property type="entry name" value="AB_hydrolase"/>
</dbReference>
<dbReference type="RefSeq" id="WP_378253448.1">
    <property type="nucleotide sequence ID" value="NZ_JBHSJV010000001.1"/>
</dbReference>
<keyword evidence="2" id="KW-0378">Hydrolase</keyword>
<evidence type="ECO:0000259" key="1">
    <source>
        <dbReference type="Pfam" id="PF00561"/>
    </source>
</evidence>
<dbReference type="InterPro" id="IPR029058">
    <property type="entry name" value="AB_hydrolase_fold"/>
</dbReference>
<dbReference type="SUPFAM" id="SSF53474">
    <property type="entry name" value="alpha/beta-Hydrolases"/>
    <property type="match status" value="1"/>
</dbReference>
<dbReference type="InterPro" id="IPR000073">
    <property type="entry name" value="AB_hydrolase_1"/>
</dbReference>
<name>A0ABW5N9M1_9FLAO</name>
<sequence length="293" mass="33177">MKTSYNIFPTLFFFFSFSLYISAQVEMKMDFTTPYGNNPIAGKYVTVNGAKIYYEEYGTGKPMFLIHGNGGSIKDMGNQIDYFKSKYRVIIADNRGHGKSELKTDSLTYTQIAHDWSELATKLRIDSLHIIGWSDGGIVSLLMGIYHPSKTKKIAAMGANLRPDTTAVYPWAVNWVKDTRKLVAQKIKDKDSSQNWEQQRQQLGLLGDQPMISIASLQTISAPVLIIAGDKDIIREEHTVEMYQNIPNAHLCILPGETHFTPATDPDTFNKTVETFFNKPFSRPDSDWTKQKK</sequence>